<comment type="subcellular location">
    <subcellularLocation>
        <location evidence="1">Nucleus</location>
    </subcellularLocation>
</comment>
<feature type="domain" description="BESS" evidence="3">
    <location>
        <begin position="163"/>
        <end position="202"/>
    </location>
</feature>
<evidence type="ECO:0000256" key="1">
    <source>
        <dbReference type="PROSITE-ProRule" id="PRU00371"/>
    </source>
</evidence>
<sequence>MWNKLRNCHRDALRRQKKMFKSGAAAETVRQWKFQKQMEFLLPYMENRKRSANIVDSDDDRSDNADTEDSQIIETLQTPILENNFVLGGDNEVHSNKELDDSVEKLIDTPSSSGMQFTFKEPPKKLKKNDIGNLIQQSIANREKRAKERSIERQKLVEIKTPNDPLYHFFMSMYQTTYKMPPASQLIIKNKLFEVVSQVEYDLLNFQQNNAFPEPQSQQIQQNIYSQPQSSSTWSYGEYSSTSRESSVSENVENQDGQDGIVHYINTYKE</sequence>
<keyword evidence="1" id="KW-0539">Nucleus</keyword>
<evidence type="ECO:0000313" key="4">
    <source>
        <dbReference type="EMBL" id="CAI6367234.1"/>
    </source>
</evidence>
<name>A0AAV0XF25_9HEMI</name>
<evidence type="ECO:0000259" key="3">
    <source>
        <dbReference type="PROSITE" id="PS51031"/>
    </source>
</evidence>
<dbReference type="GO" id="GO:0003677">
    <property type="term" value="F:DNA binding"/>
    <property type="evidence" value="ECO:0007669"/>
    <property type="project" value="InterPro"/>
</dbReference>
<evidence type="ECO:0000313" key="5">
    <source>
        <dbReference type="Proteomes" id="UP001160148"/>
    </source>
</evidence>
<proteinExistence type="predicted"/>
<dbReference type="InterPro" id="IPR004210">
    <property type="entry name" value="BESS_motif"/>
</dbReference>
<evidence type="ECO:0000256" key="2">
    <source>
        <dbReference type="SAM" id="MobiDB-lite"/>
    </source>
</evidence>
<gene>
    <name evidence="4" type="ORF">MEUPH1_LOCUS21731</name>
</gene>
<dbReference type="Proteomes" id="UP001160148">
    <property type="component" value="Unassembled WGS sequence"/>
</dbReference>
<dbReference type="GO" id="GO:0005634">
    <property type="term" value="C:nucleus"/>
    <property type="evidence" value="ECO:0007669"/>
    <property type="project" value="UniProtKB-SubCell"/>
</dbReference>
<dbReference type="PROSITE" id="PS51031">
    <property type="entry name" value="BESS"/>
    <property type="match status" value="1"/>
</dbReference>
<feature type="region of interest" description="Disordered" evidence="2">
    <location>
        <begin position="215"/>
        <end position="261"/>
    </location>
</feature>
<dbReference type="EMBL" id="CARXXK010000004">
    <property type="protein sequence ID" value="CAI6367234.1"/>
    <property type="molecule type" value="Genomic_DNA"/>
</dbReference>
<reference evidence="4 5" key="1">
    <citation type="submission" date="2023-01" db="EMBL/GenBank/DDBJ databases">
        <authorList>
            <person name="Whitehead M."/>
        </authorList>
    </citation>
    <scope>NUCLEOTIDE SEQUENCE [LARGE SCALE GENOMIC DNA]</scope>
</reference>
<dbReference type="AlphaFoldDB" id="A0AAV0XF25"/>
<protein>
    <recommendedName>
        <fullName evidence="3">BESS domain-containing protein</fullName>
    </recommendedName>
</protein>
<keyword evidence="5" id="KW-1185">Reference proteome</keyword>
<accession>A0AAV0XF25</accession>
<comment type="caution">
    <text evidence="4">The sequence shown here is derived from an EMBL/GenBank/DDBJ whole genome shotgun (WGS) entry which is preliminary data.</text>
</comment>
<feature type="compositionally biased region" description="Low complexity" evidence="2">
    <location>
        <begin position="215"/>
        <end position="254"/>
    </location>
</feature>
<organism evidence="4 5">
    <name type="scientific">Macrosiphum euphorbiae</name>
    <name type="common">potato aphid</name>
    <dbReference type="NCBI Taxonomy" id="13131"/>
    <lineage>
        <taxon>Eukaryota</taxon>
        <taxon>Metazoa</taxon>
        <taxon>Ecdysozoa</taxon>
        <taxon>Arthropoda</taxon>
        <taxon>Hexapoda</taxon>
        <taxon>Insecta</taxon>
        <taxon>Pterygota</taxon>
        <taxon>Neoptera</taxon>
        <taxon>Paraneoptera</taxon>
        <taxon>Hemiptera</taxon>
        <taxon>Sternorrhyncha</taxon>
        <taxon>Aphidomorpha</taxon>
        <taxon>Aphidoidea</taxon>
        <taxon>Aphididae</taxon>
        <taxon>Macrosiphini</taxon>
        <taxon>Macrosiphum</taxon>
    </lineage>
</organism>